<dbReference type="SMART" id="SM00421">
    <property type="entry name" value="HTH_LUXR"/>
    <property type="match status" value="1"/>
</dbReference>
<dbReference type="InterPro" id="IPR039420">
    <property type="entry name" value="WalR-like"/>
</dbReference>
<dbReference type="PANTHER" id="PTHR43214:SF43">
    <property type="entry name" value="TWO-COMPONENT RESPONSE REGULATOR"/>
    <property type="match status" value="1"/>
</dbReference>
<evidence type="ECO:0000256" key="2">
    <source>
        <dbReference type="ARBA" id="ARBA00023125"/>
    </source>
</evidence>
<dbReference type="AlphaFoldDB" id="A0A0A6UJB3"/>
<dbReference type="GO" id="GO:0000160">
    <property type="term" value="P:phosphorelay signal transduction system"/>
    <property type="evidence" value="ECO:0007669"/>
    <property type="project" value="InterPro"/>
</dbReference>
<keyword evidence="2" id="KW-0238">DNA-binding</keyword>
<evidence type="ECO:0000313" key="6">
    <source>
        <dbReference type="EMBL" id="KHD75168.1"/>
    </source>
</evidence>
<keyword evidence="7" id="KW-1185">Reference proteome</keyword>
<name>A0A0A6UJB3_ACTUT</name>
<evidence type="ECO:0000259" key="5">
    <source>
        <dbReference type="PROSITE" id="PS50110"/>
    </source>
</evidence>
<feature type="modified residue" description="4-aspartylphosphate" evidence="3">
    <location>
        <position position="59"/>
    </location>
</feature>
<evidence type="ECO:0000313" key="7">
    <source>
        <dbReference type="Proteomes" id="UP000054537"/>
    </source>
</evidence>
<dbReference type="PROSITE" id="PS50043">
    <property type="entry name" value="HTH_LUXR_2"/>
    <property type="match status" value="1"/>
</dbReference>
<dbReference type="SUPFAM" id="SSF52172">
    <property type="entry name" value="CheY-like"/>
    <property type="match status" value="1"/>
</dbReference>
<keyword evidence="1 3" id="KW-0597">Phosphoprotein</keyword>
<feature type="domain" description="Response regulatory" evidence="5">
    <location>
        <begin position="8"/>
        <end position="124"/>
    </location>
</feature>
<evidence type="ECO:0000256" key="3">
    <source>
        <dbReference type="PROSITE-ProRule" id="PRU00169"/>
    </source>
</evidence>
<dbReference type="CDD" id="cd06170">
    <property type="entry name" value="LuxR_C_like"/>
    <property type="match status" value="1"/>
</dbReference>
<dbReference type="Pfam" id="PF00072">
    <property type="entry name" value="Response_reg"/>
    <property type="match status" value="1"/>
</dbReference>
<dbReference type="InterPro" id="IPR011006">
    <property type="entry name" value="CheY-like_superfamily"/>
</dbReference>
<proteinExistence type="predicted"/>
<dbReference type="PROSITE" id="PS50110">
    <property type="entry name" value="RESPONSE_REGULATORY"/>
    <property type="match status" value="1"/>
</dbReference>
<dbReference type="EMBL" id="JRTT01000030">
    <property type="protein sequence ID" value="KHD75168.1"/>
    <property type="molecule type" value="Genomic_DNA"/>
</dbReference>
<dbReference type="GO" id="GO:0003677">
    <property type="term" value="F:DNA binding"/>
    <property type="evidence" value="ECO:0007669"/>
    <property type="project" value="UniProtKB-KW"/>
</dbReference>
<dbReference type="InterPro" id="IPR000792">
    <property type="entry name" value="Tscrpt_reg_LuxR_C"/>
</dbReference>
<dbReference type="STRING" id="1869.MB27_24010"/>
<evidence type="ECO:0000259" key="4">
    <source>
        <dbReference type="PROSITE" id="PS50043"/>
    </source>
</evidence>
<dbReference type="InterPro" id="IPR001789">
    <property type="entry name" value="Sig_transdc_resp-reg_receiver"/>
</dbReference>
<dbReference type="OrthoDB" id="2878275at2"/>
<evidence type="ECO:0000256" key="1">
    <source>
        <dbReference type="ARBA" id="ARBA00022553"/>
    </source>
</evidence>
<reference evidence="6 7" key="1">
    <citation type="submission" date="2014-10" db="EMBL/GenBank/DDBJ databases">
        <title>Draft genome sequence of Actinoplanes utahensis NRRL 12052.</title>
        <authorList>
            <person name="Velasco-Bucheli B."/>
            <person name="del Cerro C."/>
            <person name="Hormigo D."/>
            <person name="Garcia J.L."/>
            <person name="Acebal C."/>
            <person name="Arroyo M."/>
            <person name="de la Mata I."/>
        </authorList>
    </citation>
    <scope>NUCLEOTIDE SEQUENCE [LARGE SCALE GENOMIC DNA]</scope>
    <source>
        <strain evidence="6 7">NRRL 12052</strain>
    </source>
</reference>
<dbReference type="InterPro" id="IPR058245">
    <property type="entry name" value="NreC/VraR/RcsB-like_REC"/>
</dbReference>
<dbReference type="InterPro" id="IPR016032">
    <property type="entry name" value="Sig_transdc_resp-reg_C-effctor"/>
</dbReference>
<dbReference type="SUPFAM" id="SSF46894">
    <property type="entry name" value="C-terminal effector domain of the bipartite response regulators"/>
    <property type="match status" value="1"/>
</dbReference>
<dbReference type="Proteomes" id="UP000054537">
    <property type="component" value="Unassembled WGS sequence"/>
</dbReference>
<dbReference type="RefSeq" id="WP_043527906.1">
    <property type="nucleotide sequence ID" value="NZ_BAABKU010000001.1"/>
</dbReference>
<dbReference type="PRINTS" id="PR00038">
    <property type="entry name" value="HTHLUXR"/>
</dbReference>
<organism evidence="6 7">
    <name type="scientific">Actinoplanes utahensis</name>
    <dbReference type="NCBI Taxonomy" id="1869"/>
    <lineage>
        <taxon>Bacteria</taxon>
        <taxon>Bacillati</taxon>
        <taxon>Actinomycetota</taxon>
        <taxon>Actinomycetes</taxon>
        <taxon>Micromonosporales</taxon>
        <taxon>Micromonosporaceae</taxon>
        <taxon>Actinoplanes</taxon>
    </lineage>
</organism>
<dbReference type="eggNOG" id="COG2197">
    <property type="taxonomic scope" value="Bacteria"/>
</dbReference>
<dbReference type="Gene3D" id="3.40.50.2300">
    <property type="match status" value="1"/>
</dbReference>
<dbReference type="GO" id="GO:0006355">
    <property type="term" value="P:regulation of DNA-templated transcription"/>
    <property type="evidence" value="ECO:0007669"/>
    <property type="project" value="InterPro"/>
</dbReference>
<sequence>MNSDETITVLVVDGHQTFAELLGHALAGQPDLRWVGHARTGAEAIRLAAELTPDVIVLDPELSDADGIAIAELIKVRQPGSRVVILTASEDQTLVRRATTAGAAGFISKNGALGDVLNALRTAHRGSMTVSTDILARLLRSTTPTAAGQRGNSIAAGGLTAREDEVLQLMAAGLDARAVSRRLGISVHTCRGYQKAVLAKLGAHSQLEAVAIATRRGLVRPDPR</sequence>
<accession>A0A0A6UJB3</accession>
<dbReference type="CDD" id="cd17535">
    <property type="entry name" value="REC_NarL-like"/>
    <property type="match status" value="1"/>
</dbReference>
<gene>
    <name evidence="6" type="ORF">MB27_24010</name>
</gene>
<dbReference type="Pfam" id="PF00196">
    <property type="entry name" value="GerE"/>
    <property type="match status" value="1"/>
</dbReference>
<protein>
    <submittedName>
        <fullName evidence="6">Transcriptional regulator</fullName>
    </submittedName>
</protein>
<comment type="caution">
    <text evidence="6">The sequence shown here is derived from an EMBL/GenBank/DDBJ whole genome shotgun (WGS) entry which is preliminary data.</text>
</comment>
<feature type="domain" description="HTH luxR-type" evidence="4">
    <location>
        <begin position="152"/>
        <end position="217"/>
    </location>
</feature>
<dbReference type="PANTHER" id="PTHR43214">
    <property type="entry name" value="TWO-COMPONENT RESPONSE REGULATOR"/>
    <property type="match status" value="1"/>
</dbReference>
<dbReference type="SMART" id="SM00448">
    <property type="entry name" value="REC"/>
    <property type="match status" value="1"/>
</dbReference>